<dbReference type="InterPro" id="IPR011013">
    <property type="entry name" value="Gal_mutarotase_sf_dom"/>
</dbReference>
<accession>A0A290XGF4</accession>
<dbReference type="GO" id="GO:0016853">
    <property type="term" value="F:isomerase activity"/>
    <property type="evidence" value="ECO:0007669"/>
    <property type="project" value="InterPro"/>
</dbReference>
<keyword evidence="2" id="KW-1185">Reference proteome</keyword>
<protein>
    <submittedName>
        <fullName evidence="1">Aldose epimerase</fullName>
    </submittedName>
</protein>
<reference evidence="2" key="1">
    <citation type="submission" date="2017-09" db="EMBL/GenBank/DDBJ databases">
        <title>Luteimonas liuhanmingii sp.nov., isolated from the intestinal contents of Tibetan Plateau Pika in Yushu, Qinghai Province, China.</title>
        <authorList>
            <person name="Gui Z."/>
        </authorList>
    </citation>
    <scope>NUCLEOTIDE SEQUENCE [LARGE SCALE GENOMIC DNA]</scope>
    <source>
        <strain evidence="2">100111</strain>
    </source>
</reference>
<dbReference type="GO" id="GO:0005975">
    <property type="term" value="P:carbohydrate metabolic process"/>
    <property type="evidence" value="ECO:0007669"/>
    <property type="project" value="InterPro"/>
</dbReference>
<dbReference type="SUPFAM" id="SSF74650">
    <property type="entry name" value="Galactose mutarotase-like"/>
    <property type="match status" value="1"/>
</dbReference>
<dbReference type="Pfam" id="PF01263">
    <property type="entry name" value="Aldose_epim"/>
    <property type="match status" value="1"/>
</dbReference>
<dbReference type="EMBL" id="CP023406">
    <property type="protein sequence ID" value="ATD68108.1"/>
    <property type="molecule type" value="Genomic_DNA"/>
</dbReference>
<dbReference type="AlphaFoldDB" id="A0A290XGF4"/>
<sequence>MADDVPDGAHAPLASGHVLRIECAALVASVAPSAGGRIAQITYEGVPQLIGPDDGHPGTIAWGCYPMVPWAGRVRNGRFSFDGQAHTLTPNLGAHAIHGVGFAMPWQVELHTADCIVLSLQLPRSARWPFGGIARQTIRATPRRLRLTLDVHAQDQAMPAEIGWHPWFRKPDRFDFRPAQVYPRDADGIATLPMSASPPPPWDDCFTGADGAVLHRGAQRITLTSDCDHWVVFDEQAHATCVEPQSGPPDAFNLAPRILHPGEGINRWFEMLWS</sequence>
<dbReference type="OrthoDB" id="9808779at2"/>
<dbReference type="InterPro" id="IPR008183">
    <property type="entry name" value="Aldose_1/G6P_1-epimerase"/>
</dbReference>
<dbReference type="Gene3D" id="2.70.98.10">
    <property type="match status" value="1"/>
</dbReference>
<organism evidence="1 2">
    <name type="scientific">Luteimonas chenhongjianii</name>
    <dbReference type="NCBI Taxonomy" id="2006110"/>
    <lineage>
        <taxon>Bacteria</taxon>
        <taxon>Pseudomonadati</taxon>
        <taxon>Pseudomonadota</taxon>
        <taxon>Gammaproteobacteria</taxon>
        <taxon>Lysobacterales</taxon>
        <taxon>Lysobacteraceae</taxon>
        <taxon>Luteimonas</taxon>
    </lineage>
</organism>
<dbReference type="GO" id="GO:0030246">
    <property type="term" value="F:carbohydrate binding"/>
    <property type="evidence" value="ECO:0007669"/>
    <property type="project" value="InterPro"/>
</dbReference>
<gene>
    <name evidence="1" type="ORF">CNR27_12245</name>
</gene>
<evidence type="ECO:0000313" key="1">
    <source>
        <dbReference type="EMBL" id="ATD68108.1"/>
    </source>
</evidence>
<dbReference type="RefSeq" id="WP_096299167.1">
    <property type="nucleotide sequence ID" value="NZ_CP023406.1"/>
</dbReference>
<proteinExistence type="predicted"/>
<name>A0A290XGF4_9GAMM</name>
<dbReference type="Proteomes" id="UP000218968">
    <property type="component" value="Chromosome"/>
</dbReference>
<dbReference type="InterPro" id="IPR014718">
    <property type="entry name" value="GH-type_carb-bd"/>
</dbReference>
<dbReference type="KEGG" id="lum:CNR27_12245"/>
<evidence type="ECO:0000313" key="2">
    <source>
        <dbReference type="Proteomes" id="UP000218968"/>
    </source>
</evidence>